<evidence type="ECO:0000256" key="2">
    <source>
        <dbReference type="ARBA" id="ARBA00022694"/>
    </source>
</evidence>
<dbReference type="GO" id="GO:0005829">
    <property type="term" value="C:cytosol"/>
    <property type="evidence" value="ECO:0007669"/>
    <property type="project" value="TreeGrafter"/>
</dbReference>
<dbReference type="STRING" id="1448320.A0A319EHL8"/>
<reference evidence="4 5" key="1">
    <citation type="submission" date="2018-02" db="EMBL/GenBank/DDBJ databases">
        <title>The genomes of Aspergillus section Nigri reveals drivers in fungal speciation.</title>
        <authorList>
            <consortium name="DOE Joint Genome Institute"/>
            <person name="Vesth T.C."/>
            <person name="Nybo J."/>
            <person name="Theobald S."/>
            <person name="Brandl J."/>
            <person name="Frisvad J.C."/>
            <person name="Nielsen K.F."/>
            <person name="Lyhne E.K."/>
            <person name="Kogle M.E."/>
            <person name="Kuo A."/>
            <person name="Riley R."/>
            <person name="Clum A."/>
            <person name="Nolan M."/>
            <person name="Lipzen A."/>
            <person name="Salamov A."/>
            <person name="Henrissat B."/>
            <person name="Wiebenga A."/>
            <person name="De vries R.P."/>
            <person name="Grigoriev I.V."/>
            <person name="Mortensen U.H."/>
            <person name="Andersen M.R."/>
            <person name="Baker S.E."/>
        </authorList>
    </citation>
    <scope>NUCLEOTIDE SEQUENCE [LARGE SCALE GENOMIC DNA]</scope>
    <source>
        <strain evidence="4 5">CBS 707.79</strain>
    </source>
</reference>
<organism evidence="4 5">
    <name type="scientific">Aspergillus ellipticus CBS 707.79</name>
    <dbReference type="NCBI Taxonomy" id="1448320"/>
    <lineage>
        <taxon>Eukaryota</taxon>
        <taxon>Fungi</taxon>
        <taxon>Dikarya</taxon>
        <taxon>Ascomycota</taxon>
        <taxon>Pezizomycotina</taxon>
        <taxon>Eurotiomycetes</taxon>
        <taxon>Eurotiomycetidae</taxon>
        <taxon>Eurotiales</taxon>
        <taxon>Aspergillaceae</taxon>
        <taxon>Aspergillus</taxon>
        <taxon>Aspergillus subgen. Circumdati</taxon>
    </lineage>
</organism>
<keyword evidence="2 3" id="KW-0819">tRNA processing</keyword>
<dbReference type="Proteomes" id="UP000247810">
    <property type="component" value="Unassembled WGS sequence"/>
</dbReference>
<protein>
    <recommendedName>
        <fullName evidence="3">Cytoplasmic tRNA 2-thiolation protein 2</fullName>
    </recommendedName>
</protein>
<dbReference type="GO" id="GO:0016779">
    <property type="term" value="F:nucleotidyltransferase activity"/>
    <property type="evidence" value="ECO:0007669"/>
    <property type="project" value="UniProtKB-UniRule"/>
</dbReference>
<dbReference type="FunFam" id="3.40.50.620:FF:000143">
    <property type="entry name" value="Cytoplasmic tRNA 2-thiolation protein 2"/>
    <property type="match status" value="1"/>
</dbReference>
<comment type="subcellular location">
    <subcellularLocation>
        <location evidence="3">Cytoplasm</location>
    </subcellularLocation>
</comment>
<dbReference type="PANTHER" id="PTHR20882">
    <property type="entry name" value="CYTOPLASMIC TRNA 2-THIOLATION PROTEIN 2"/>
    <property type="match status" value="1"/>
</dbReference>
<proteinExistence type="inferred from homology"/>
<dbReference type="InterPro" id="IPR014729">
    <property type="entry name" value="Rossmann-like_a/b/a_fold"/>
</dbReference>
<evidence type="ECO:0000313" key="4">
    <source>
        <dbReference type="EMBL" id="PYH90432.1"/>
    </source>
</evidence>
<comment type="similarity">
    <text evidence="3">Belongs to the CTU2/NCS2 family.</text>
</comment>
<sequence length="375" mass="41499">MPGKELSDPCMNCHEAEPEFTLRSRRVCQECYVRFVAFKAFKRMENYRLRKGMPKTGPCKLLLPLSYGVSSTVLLHMLHKQIEVLQSKSHGPAGFEILVLVVDPSTIAPLPLPEYGFDRIQETFPRCSFTQLPFHSILELDPDVHQIMSEYAGEGFADDTSNSDEERLASFRTSISTATSKSDVDRILLNRFIVAFAKKMECRGIVWGDSDSKLAAKTLANVAKGRGSAVTWQVCDGMSPFGLEYNFPLRDLFTAEVRTYAGLFPELAGIIAHDAPPSENVLTKNLSIDELMIRYVSTQGEKYPGVMLNVTRTASKLQSSGASSVGPQCSFCGSFMPTTNVATSTNSADGDEQLNKNLPPQFCYACARSRPDLRC</sequence>
<accession>A0A319EHL8</accession>
<dbReference type="GO" id="GO:0002143">
    <property type="term" value="P:tRNA wobble position uridine thiolation"/>
    <property type="evidence" value="ECO:0007669"/>
    <property type="project" value="TreeGrafter"/>
</dbReference>
<name>A0A319EHL8_9EURO</name>
<dbReference type="AlphaFoldDB" id="A0A319EHL8"/>
<comment type="function">
    <text evidence="3">Plays a central role in 2-thiolation of mcm(5)S(2)U at tRNA wobble positions of tRNA(Lys), tRNA(Glu) and tRNA(Gln). May act by forming a heterodimer with NCS6 that ligates sulfur from thiocarboxylated URM1 onto the uridine of tRNAs at wobble position. Prior mcm(5) tRNA modification by the elongator complex is required for 2-thiolation. May also be involved in protein urmylation.</text>
</comment>
<dbReference type="OrthoDB" id="25129at2759"/>
<dbReference type="UniPathway" id="UPA00988"/>
<dbReference type="PANTHER" id="PTHR20882:SF14">
    <property type="entry name" value="CYTOPLASMIC TRNA 2-THIOLATION PROTEIN 2"/>
    <property type="match status" value="1"/>
</dbReference>
<dbReference type="EMBL" id="KZ825983">
    <property type="protein sequence ID" value="PYH90432.1"/>
    <property type="molecule type" value="Genomic_DNA"/>
</dbReference>
<dbReference type="Gene3D" id="3.40.50.620">
    <property type="entry name" value="HUPs"/>
    <property type="match status" value="1"/>
</dbReference>
<dbReference type="Pfam" id="PF10288">
    <property type="entry name" value="CTU2"/>
    <property type="match status" value="1"/>
</dbReference>
<dbReference type="HAMAP" id="MF_03054">
    <property type="entry name" value="CTU2"/>
    <property type="match status" value="1"/>
</dbReference>
<dbReference type="GO" id="GO:0016783">
    <property type="term" value="F:sulfurtransferase activity"/>
    <property type="evidence" value="ECO:0007669"/>
    <property type="project" value="TreeGrafter"/>
</dbReference>
<dbReference type="VEuPathDB" id="FungiDB:BO71DRAFT_75684"/>
<keyword evidence="1 3" id="KW-0963">Cytoplasm</keyword>
<dbReference type="GO" id="GO:0000049">
    <property type="term" value="F:tRNA binding"/>
    <property type="evidence" value="ECO:0007669"/>
    <property type="project" value="InterPro"/>
</dbReference>
<comment type="pathway">
    <text evidence="3">tRNA modification; 5-methoxycarbonylmethyl-2-thiouridine-tRNA biosynthesis.</text>
</comment>
<evidence type="ECO:0000256" key="1">
    <source>
        <dbReference type="ARBA" id="ARBA00022490"/>
    </source>
</evidence>
<dbReference type="SUPFAM" id="SSF52402">
    <property type="entry name" value="Adenine nucleotide alpha hydrolases-like"/>
    <property type="match status" value="1"/>
</dbReference>
<gene>
    <name evidence="3" type="primary">NCS2</name>
    <name evidence="3" type="synonym">CTU2</name>
    <name evidence="4" type="ORF">BO71DRAFT_75684</name>
</gene>
<dbReference type="InterPro" id="IPR019407">
    <property type="entry name" value="CTU2"/>
</dbReference>
<dbReference type="GO" id="GO:0032447">
    <property type="term" value="P:protein urmylation"/>
    <property type="evidence" value="ECO:0007669"/>
    <property type="project" value="UniProtKB-UniRule"/>
</dbReference>
<evidence type="ECO:0000313" key="5">
    <source>
        <dbReference type="Proteomes" id="UP000247810"/>
    </source>
</evidence>
<evidence type="ECO:0000256" key="3">
    <source>
        <dbReference type="HAMAP-Rule" id="MF_03054"/>
    </source>
</evidence>
<keyword evidence="5" id="KW-1185">Reference proteome</keyword>